<evidence type="ECO:0000256" key="3">
    <source>
        <dbReference type="ARBA" id="ARBA00022516"/>
    </source>
</evidence>
<dbReference type="SUPFAM" id="SSF103481">
    <property type="entry name" value="Multidrug resistance efflux transporter EmrE"/>
    <property type="match status" value="1"/>
</dbReference>
<feature type="transmembrane region" description="Helical" evidence="11">
    <location>
        <begin position="98"/>
        <end position="115"/>
    </location>
</feature>
<evidence type="ECO:0000256" key="6">
    <source>
        <dbReference type="ARBA" id="ARBA00022692"/>
    </source>
</evidence>
<keyword evidence="2" id="KW-1003">Cell membrane</keyword>
<dbReference type="InterPro" id="IPR000620">
    <property type="entry name" value="EamA_dom"/>
</dbReference>
<dbReference type="InterPro" id="IPR037185">
    <property type="entry name" value="EmrE-like"/>
</dbReference>
<comment type="caution">
    <text evidence="13">The sequence shown here is derived from an EMBL/GenBank/DDBJ whole genome shotgun (WGS) entry which is preliminary data.</text>
</comment>
<keyword evidence="10 11" id="KW-0472">Membrane</keyword>
<reference evidence="13" key="1">
    <citation type="submission" date="2019-03" db="EMBL/GenBank/DDBJ databases">
        <title>Single cell metagenomics reveals metabolic interactions within the superorganism composed of flagellate Streblomastix strix and complex community of Bacteroidetes bacteria on its surface.</title>
        <authorList>
            <person name="Treitli S.C."/>
            <person name="Kolisko M."/>
            <person name="Husnik F."/>
            <person name="Keeling P."/>
            <person name="Hampl V."/>
        </authorList>
    </citation>
    <scope>NUCLEOTIDE SEQUENCE</scope>
    <source>
        <strain evidence="13">STM</strain>
    </source>
</reference>
<evidence type="ECO:0000256" key="10">
    <source>
        <dbReference type="ARBA" id="ARBA00023136"/>
    </source>
</evidence>
<keyword evidence="8 11" id="KW-1133">Transmembrane helix</keyword>
<proteinExistence type="predicted"/>
<dbReference type="GO" id="GO:0009103">
    <property type="term" value="P:lipopolysaccharide biosynthetic process"/>
    <property type="evidence" value="ECO:0007669"/>
    <property type="project" value="UniProtKB-KW"/>
</dbReference>
<dbReference type="Gene3D" id="1.10.3730.20">
    <property type="match status" value="1"/>
</dbReference>
<dbReference type="EMBL" id="SNRY01000635">
    <property type="protein sequence ID" value="KAA6338206.1"/>
    <property type="molecule type" value="Genomic_DNA"/>
</dbReference>
<keyword evidence="4" id="KW-0997">Cell inner membrane</keyword>
<keyword evidence="5" id="KW-0441">Lipid A biosynthesis</keyword>
<name>A0A5J4RW20_9ZZZZ</name>
<evidence type="ECO:0000256" key="8">
    <source>
        <dbReference type="ARBA" id="ARBA00022989"/>
    </source>
</evidence>
<keyword evidence="9" id="KW-0443">Lipid metabolism</keyword>
<evidence type="ECO:0000256" key="4">
    <source>
        <dbReference type="ARBA" id="ARBA00022519"/>
    </source>
</evidence>
<evidence type="ECO:0000256" key="1">
    <source>
        <dbReference type="ARBA" id="ARBA00004651"/>
    </source>
</evidence>
<dbReference type="InterPro" id="IPR000390">
    <property type="entry name" value="Small_drug/metabolite_transptr"/>
</dbReference>
<dbReference type="GO" id="GO:0005886">
    <property type="term" value="C:plasma membrane"/>
    <property type="evidence" value="ECO:0007669"/>
    <property type="project" value="UniProtKB-SubCell"/>
</dbReference>
<evidence type="ECO:0000256" key="2">
    <source>
        <dbReference type="ARBA" id="ARBA00022475"/>
    </source>
</evidence>
<protein>
    <submittedName>
        <fullName evidence="13">Putative 4-amino-4-deoxy-L-arabinose-phosphoundecaprenol flippase subunit ArnF</fullName>
    </submittedName>
</protein>
<feature type="domain" description="EamA" evidence="12">
    <location>
        <begin position="44"/>
        <end position="115"/>
    </location>
</feature>
<evidence type="ECO:0000259" key="12">
    <source>
        <dbReference type="Pfam" id="PF00892"/>
    </source>
</evidence>
<keyword evidence="3" id="KW-0444">Lipid biosynthesis</keyword>
<evidence type="ECO:0000313" key="13">
    <source>
        <dbReference type="EMBL" id="KAA6338206.1"/>
    </source>
</evidence>
<comment type="subcellular location">
    <subcellularLocation>
        <location evidence="1">Cell membrane</location>
        <topology evidence="1">Multi-pass membrane protein</topology>
    </subcellularLocation>
</comment>
<evidence type="ECO:0000256" key="9">
    <source>
        <dbReference type="ARBA" id="ARBA00023098"/>
    </source>
</evidence>
<dbReference type="GO" id="GO:0022857">
    <property type="term" value="F:transmembrane transporter activity"/>
    <property type="evidence" value="ECO:0007669"/>
    <property type="project" value="InterPro"/>
</dbReference>
<keyword evidence="7" id="KW-0448">Lipopolysaccharide biosynthesis</keyword>
<feature type="transmembrane region" description="Helical" evidence="11">
    <location>
        <begin position="41"/>
        <end position="64"/>
    </location>
</feature>
<accession>A0A5J4RW20</accession>
<keyword evidence="6 11" id="KW-0812">Transmembrane</keyword>
<sequence>MIKYTVIIVSTFISAIAQYSLKIGVNSLTGKKDIGMLVKSVIFNIHILTGLFLYTIGAILWLYVLSKFELSKAYPLASLGYVFSTIIGYLLLNESLSIYRLLGIGFIITGVYFISNS</sequence>
<dbReference type="AlphaFoldDB" id="A0A5J4RW20"/>
<dbReference type="PANTHER" id="PTHR30561:SF9">
    <property type="entry name" value="4-AMINO-4-DEOXY-L-ARABINOSE-PHOSPHOUNDECAPRENOL FLIPPASE SUBUNIT ARNF-RELATED"/>
    <property type="match status" value="1"/>
</dbReference>
<evidence type="ECO:0000256" key="7">
    <source>
        <dbReference type="ARBA" id="ARBA00022985"/>
    </source>
</evidence>
<organism evidence="13">
    <name type="scientific">termite gut metagenome</name>
    <dbReference type="NCBI Taxonomy" id="433724"/>
    <lineage>
        <taxon>unclassified sequences</taxon>
        <taxon>metagenomes</taxon>
        <taxon>organismal metagenomes</taxon>
    </lineage>
</organism>
<evidence type="ECO:0000256" key="5">
    <source>
        <dbReference type="ARBA" id="ARBA00022556"/>
    </source>
</evidence>
<gene>
    <name evidence="13" type="ORF">EZS27_013772</name>
</gene>
<dbReference type="PANTHER" id="PTHR30561">
    <property type="entry name" value="SMR FAMILY PROTON-DEPENDENT DRUG EFFLUX TRANSPORTER SUGE"/>
    <property type="match status" value="1"/>
</dbReference>
<feature type="transmembrane region" description="Helical" evidence="11">
    <location>
        <begin position="73"/>
        <end position="92"/>
    </location>
</feature>
<evidence type="ECO:0000256" key="11">
    <source>
        <dbReference type="SAM" id="Phobius"/>
    </source>
</evidence>
<dbReference type="Pfam" id="PF00892">
    <property type="entry name" value="EamA"/>
    <property type="match status" value="1"/>
</dbReference>